<evidence type="ECO:0000313" key="1">
    <source>
        <dbReference type="EMBL" id="CUP31854.1"/>
    </source>
</evidence>
<protein>
    <submittedName>
        <fullName evidence="1">Uncharacterized protein</fullName>
    </submittedName>
</protein>
<accession>A0A174M5Z8</accession>
<gene>
    <name evidence="1" type="ORF">ERS852411_02982</name>
</gene>
<dbReference type="Proteomes" id="UP000095746">
    <property type="component" value="Unassembled WGS sequence"/>
</dbReference>
<proteinExistence type="predicted"/>
<sequence length="607" mass="63765">MEGLPHQRALLRALPLHQRPLHRLLVGITGHIHRLHGAGVNASVVHAGGQGTRRGVEVLHLLRLAAGAVDPLRQPHRVVQGTARVRGHEVGHQVLLLAVLLVQPLVLTLELLIDLNMGLAHIVQYAAHTVLRGHLELAGDMILHQLGKELAALVLEHIVEADAGADEHFFHPRHLPDLAQEHQIVGVVGVQIGTGRGGQAGAAAAHSRLHLLLAGGAAEVGGGAAHVMDIALEAGVAGQGLHLPQDALMAAGGDDPPLVEGQGAEVARPEAAPVVGHGEAHLLDGRHAPHFVIHGVGFPDVGQLGHEVQFGSGERHGRRIDHQQPVAVALEDGLSPDGVVLLILDLVGLGIRPLIRGYRLKGRALHLWIGTRRRIFGNKGGSLYICNLPDGRSGGQTGRNFPGGALSHAVDQQIRLAVEEDGAAHLVLPIVVVGKAAQTGLQAADHQRNVPKGLPHLVGIDDHRPVGPQAGPIARGIGVVMAALFGHGIVGHHGVDVAAGEQNTQPRAAQCCKGASLAPVRLGQDCHPVALGLQHPGNNGRAKGGVVDIGVAGDDQEVKLLPAPLRQIRFGDRQKLIHRFLMIPWLQIQCIFPEHPAGRGHPAPLPS</sequence>
<dbReference type="EMBL" id="CYZT01000316">
    <property type="protein sequence ID" value="CUP31854.1"/>
    <property type="molecule type" value="Genomic_DNA"/>
</dbReference>
<name>A0A174M5Z8_FLAPL</name>
<organism evidence="1 2">
    <name type="scientific">Flavonifractor plautii</name>
    <name type="common">Fusobacterium plautii</name>
    <dbReference type="NCBI Taxonomy" id="292800"/>
    <lineage>
        <taxon>Bacteria</taxon>
        <taxon>Bacillati</taxon>
        <taxon>Bacillota</taxon>
        <taxon>Clostridia</taxon>
        <taxon>Eubacteriales</taxon>
        <taxon>Oscillospiraceae</taxon>
        <taxon>Flavonifractor</taxon>
    </lineage>
</organism>
<reference evidence="1 2" key="1">
    <citation type="submission" date="2015-09" db="EMBL/GenBank/DDBJ databases">
        <authorList>
            <consortium name="Pathogen Informatics"/>
        </authorList>
    </citation>
    <scope>NUCLEOTIDE SEQUENCE [LARGE SCALE GENOMIC DNA]</scope>
    <source>
        <strain evidence="1 2">2789STDY5608854</strain>
    </source>
</reference>
<dbReference type="AlphaFoldDB" id="A0A174M5Z8"/>
<evidence type="ECO:0000313" key="2">
    <source>
        <dbReference type="Proteomes" id="UP000095746"/>
    </source>
</evidence>